<dbReference type="PANTHER" id="PTHR23417:SF14">
    <property type="entry name" value="PENTACOTRIPEPTIDE-REPEAT REGION OF PRORP DOMAIN-CONTAINING PROTEIN"/>
    <property type="match status" value="1"/>
</dbReference>
<feature type="binding site" evidence="7">
    <location>
        <position position="152"/>
    </location>
    <ligand>
        <name>substrate</name>
    </ligand>
</feature>
<feature type="compositionally biased region" description="Basic and acidic residues" evidence="8">
    <location>
        <begin position="37"/>
        <end position="48"/>
    </location>
</feature>
<evidence type="ECO:0000256" key="4">
    <source>
        <dbReference type="ARBA" id="ARBA00022679"/>
    </source>
</evidence>
<dbReference type="AlphaFoldDB" id="A0A542DVH7"/>
<accession>A0A542DVH7</accession>
<feature type="binding site" evidence="7">
    <location>
        <position position="72"/>
    </location>
    <ligand>
        <name>S-adenosyl-L-methionine</name>
        <dbReference type="ChEBI" id="CHEBI:59789"/>
    </ligand>
</feature>
<comment type="catalytic activity">
    <reaction evidence="1 7">
        <text>guanosine(46) in tRNA + S-adenosyl-L-methionine = N(7)-methylguanosine(46) in tRNA + S-adenosyl-L-homocysteine</text>
        <dbReference type="Rhea" id="RHEA:42708"/>
        <dbReference type="Rhea" id="RHEA-COMP:10188"/>
        <dbReference type="Rhea" id="RHEA-COMP:10189"/>
        <dbReference type="ChEBI" id="CHEBI:57856"/>
        <dbReference type="ChEBI" id="CHEBI:59789"/>
        <dbReference type="ChEBI" id="CHEBI:74269"/>
        <dbReference type="ChEBI" id="CHEBI:74480"/>
        <dbReference type="EC" id="2.1.1.33"/>
    </reaction>
</comment>
<feature type="binding site" evidence="7">
    <location>
        <position position="97"/>
    </location>
    <ligand>
        <name>S-adenosyl-L-methionine</name>
        <dbReference type="ChEBI" id="CHEBI:59789"/>
    </ligand>
</feature>
<evidence type="ECO:0000256" key="5">
    <source>
        <dbReference type="ARBA" id="ARBA00022691"/>
    </source>
</evidence>
<dbReference type="EC" id="2.1.1.33" evidence="7"/>
<dbReference type="InterPro" id="IPR055361">
    <property type="entry name" value="tRNA_methyltr_TrmB_bact"/>
</dbReference>
<reference evidence="9 10" key="1">
    <citation type="submission" date="2019-06" db="EMBL/GenBank/DDBJ databases">
        <title>Sequencing the genomes of 1000 actinobacteria strains.</title>
        <authorList>
            <person name="Klenk H.-P."/>
        </authorList>
    </citation>
    <scope>NUCLEOTIDE SEQUENCE [LARGE SCALE GENOMIC DNA]</scope>
    <source>
        <strain evidence="9 10">DSM 18607</strain>
    </source>
</reference>
<comment type="pathway">
    <text evidence="7">tRNA modification; N(7)-methylguanine-tRNA biosynthesis.</text>
</comment>
<dbReference type="EMBL" id="VFMN01000001">
    <property type="protein sequence ID" value="TQJ07100.1"/>
    <property type="molecule type" value="Genomic_DNA"/>
</dbReference>
<dbReference type="SUPFAM" id="SSF53335">
    <property type="entry name" value="S-adenosyl-L-methionine-dependent methyltransferases"/>
    <property type="match status" value="1"/>
</dbReference>
<comment type="function">
    <text evidence="2 7">Catalyzes the formation of N(7)-methylguanine at position 46 (m7G46) in tRNA.</text>
</comment>
<keyword evidence="5 7" id="KW-0949">S-adenosyl-L-methionine</keyword>
<feature type="region of interest" description="Disordered" evidence="8">
    <location>
        <begin position="1"/>
        <end position="53"/>
    </location>
</feature>
<dbReference type="HAMAP" id="MF_01057">
    <property type="entry name" value="tRNA_methyltr_TrmB"/>
    <property type="match status" value="1"/>
</dbReference>
<dbReference type="RefSeq" id="WP_246060994.1">
    <property type="nucleotide sequence ID" value="NZ_BAAAPR010000018.1"/>
</dbReference>
<sequence>MSTAPQDPPAQTLAEPLRPTDPHRVRTFSGRQGRMSDLTRARLDEHGPRRQLPAGVLDPVATFGRRAPLVLEVGCGHGAAAVAYARSHPEHDLVAIDVHVPGLARLLAVADEQGVGDNLRVDRDDAVAFLQDRVRPGQLSAVHLLFPDPWPKNRHAKRRFVRDDTLDLLRDRLAPGGAVLVATDIASYAQHVREQVALHGGFVVQETPRPAWRPMAGFEAKGVAAGRTVTDLRLVRR</sequence>
<evidence type="ECO:0000313" key="10">
    <source>
        <dbReference type="Proteomes" id="UP000317893"/>
    </source>
</evidence>
<keyword evidence="3 7" id="KW-0489">Methyltransferase</keyword>
<evidence type="ECO:0000313" key="9">
    <source>
        <dbReference type="EMBL" id="TQJ07100.1"/>
    </source>
</evidence>
<dbReference type="CDD" id="cd02440">
    <property type="entry name" value="AdoMet_MTases"/>
    <property type="match status" value="1"/>
</dbReference>
<dbReference type="PROSITE" id="PS51625">
    <property type="entry name" value="SAM_MT_TRMB"/>
    <property type="match status" value="1"/>
</dbReference>
<keyword evidence="10" id="KW-1185">Reference proteome</keyword>
<dbReference type="PANTHER" id="PTHR23417">
    <property type="entry name" value="3-DEOXY-D-MANNO-OCTULOSONIC-ACID TRANSFERASE/TRNA GUANINE-N 7 - -METHYLTRANSFERASE"/>
    <property type="match status" value="1"/>
</dbReference>
<evidence type="ECO:0000256" key="7">
    <source>
        <dbReference type="HAMAP-Rule" id="MF_01057"/>
    </source>
</evidence>
<evidence type="ECO:0000256" key="3">
    <source>
        <dbReference type="ARBA" id="ARBA00022603"/>
    </source>
</evidence>
<comment type="similarity">
    <text evidence="7">Belongs to the class I-like SAM-binding methyltransferase superfamily. TrmB family.</text>
</comment>
<feature type="binding site" evidence="7">
    <location>
        <position position="125"/>
    </location>
    <ligand>
        <name>S-adenosyl-L-methionine</name>
        <dbReference type="ChEBI" id="CHEBI:59789"/>
    </ligand>
</feature>
<dbReference type="InterPro" id="IPR003358">
    <property type="entry name" value="tRNA_(Gua-N-7)_MeTrfase_Trmb"/>
</dbReference>
<evidence type="ECO:0000256" key="1">
    <source>
        <dbReference type="ARBA" id="ARBA00000142"/>
    </source>
</evidence>
<protein>
    <recommendedName>
        <fullName evidence="7">tRNA (guanine-N(7)-)-methyltransferase</fullName>
        <ecNumber evidence="7">2.1.1.33</ecNumber>
    </recommendedName>
    <alternativeName>
        <fullName evidence="7">tRNA (guanine(46)-N(7))-methyltransferase</fullName>
    </alternativeName>
    <alternativeName>
        <fullName evidence="7">tRNA(m7G46)-methyltransferase</fullName>
    </alternativeName>
</protein>
<dbReference type="GO" id="GO:0043527">
    <property type="term" value="C:tRNA methyltransferase complex"/>
    <property type="evidence" value="ECO:0007669"/>
    <property type="project" value="TreeGrafter"/>
</dbReference>
<name>A0A542DVH7_9MICO</name>
<dbReference type="Pfam" id="PF02390">
    <property type="entry name" value="Methyltransf_4"/>
    <property type="match status" value="1"/>
</dbReference>
<dbReference type="InterPro" id="IPR029063">
    <property type="entry name" value="SAM-dependent_MTases_sf"/>
</dbReference>
<dbReference type="Gene3D" id="3.40.50.150">
    <property type="entry name" value="Vaccinia Virus protein VP39"/>
    <property type="match status" value="1"/>
</dbReference>
<keyword evidence="4 7" id="KW-0808">Transferase</keyword>
<organism evidence="9 10">
    <name type="scientific">Lapillicoccus jejuensis</name>
    <dbReference type="NCBI Taxonomy" id="402171"/>
    <lineage>
        <taxon>Bacteria</taxon>
        <taxon>Bacillati</taxon>
        <taxon>Actinomycetota</taxon>
        <taxon>Actinomycetes</taxon>
        <taxon>Micrococcales</taxon>
        <taxon>Intrasporangiaceae</taxon>
        <taxon>Lapillicoccus</taxon>
    </lineage>
</organism>
<evidence type="ECO:0000256" key="2">
    <source>
        <dbReference type="ARBA" id="ARBA00003015"/>
    </source>
</evidence>
<feature type="binding site" evidence="7">
    <location>
        <position position="148"/>
    </location>
    <ligand>
        <name>S-adenosyl-L-methionine</name>
        <dbReference type="ChEBI" id="CHEBI:59789"/>
    </ligand>
</feature>
<gene>
    <name evidence="7" type="primary">trmB</name>
    <name evidence="9" type="ORF">FB458_0149</name>
</gene>
<evidence type="ECO:0000256" key="6">
    <source>
        <dbReference type="ARBA" id="ARBA00022694"/>
    </source>
</evidence>
<comment type="caution">
    <text evidence="9">The sequence shown here is derived from an EMBL/GenBank/DDBJ whole genome shotgun (WGS) entry which is preliminary data.</text>
</comment>
<dbReference type="Proteomes" id="UP000317893">
    <property type="component" value="Unassembled WGS sequence"/>
</dbReference>
<keyword evidence="6 7" id="KW-0819">tRNA processing</keyword>
<evidence type="ECO:0000256" key="8">
    <source>
        <dbReference type="SAM" id="MobiDB-lite"/>
    </source>
</evidence>
<dbReference type="GO" id="GO:0008176">
    <property type="term" value="F:tRNA (guanine(46)-N7)-methyltransferase activity"/>
    <property type="evidence" value="ECO:0007669"/>
    <property type="project" value="UniProtKB-UniRule"/>
</dbReference>
<comment type="caution">
    <text evidence="7">Lacks conserved residue(s) required for the propagation of feature annotation.</text>
</comment>
<dbReference type="UniPathway" id="UPA00989"/>
<proteinExistence type="inferred from homology"/>
<feature type="binding site" evidence="7">
    <location>
        <position position="184"/>
    </location>
    <ligand>
        <name>substrate</name>
    </ligand>
</feature>